<evidence type="ECO:0000313" key="9">
    <source>
        <dbReference type="EnsemblMetazoa" id="MESCA007398-PA"/>
    </source>
</evidence>
<evidence type="ECO:0000256" key="8">
    <source>
        <dbReference type="SAM" id="SignalP"/>
    </source>
</evidence>
<keyword evidence="5 7" id="KW-1133">Transmembrane helix</keyword>
<protein>
    <recommendedName>
        <fullName evidence="7">Amino acid transporter</fullName>
    </recommendedName>
</protein>
<evidence type="ECO:0000256" key="1">
    <source>
        <dbReference type="ARBA" id="ARBA00004141"/>
    </source>
</evidence>
<dbReference type="GO" id="GO:0005313">
    <property type="term" value="F:L-glutamate transmembrane transporter activity"/>
    <property type="evidence" value="ECO:0007669"/>
    <property type="project" value="TreeGrafter"/>
</dbReference>
<evidence type="ECO:0000256" key="2">
    <source>
        <dbReference type="ARBA" id="ARBA00006148"/>
    </source>
</evidence>
<dbReference type="GO" id="GO:0015175">
    <property type="term" value="F:neutral L-amino acid transmembrane transporter activity"/>
    <property type="evidence" value="ECO:0007669"/>
    <property type="project" value="TreeGrafter"/>
</dbReference>
<dbReference type="AlphaFoldDB" id="T1GUI4"/>
<keyword evidence="4 7" id="KW-0812">Transmembrane</keyword>
<keyword evidence="7" id="KW-0769">Symport</keyword>
<dbReference type="InterPro" id="IPR050746">
    <property type="entry name" value="DAACS"/>
</dbReference>
<sequence length="139" mass="15390">MLKCLIVPLLVSSITSAIGSLDLSMSGKIATRAILYYFITTISAVILGIMLVTTIQPGKVGRIDEFITEDVERNSKVLTPDTLMDLIRNMFTDNIIQATMFQYRTEILQPKNKSMAEASMELWDFSGKHKDGSNVLGLA</sequence>
<comment type="caution">
    <text evidence="7">Lacks conserved residue(s) required for the propagation of feature annotation.</text>
</comment>
<dbReference type="GO" id="GO:0015501">
    <property type="term" value="F:glutamate:sodium symporter activity"/>
    <property type="evidence" value="ECO:0007669"/>
    <property type="project" value="TreeGrafter"/>
</dbReference>
<dbReference type="EnsemblMetazoa" id="MESCA007398-RA">
    <property type="protein sequence ID" value="MESCA007398-PA"/>
    <property type="gene ID" value="MESCA007398"/>
</dbReference>
<keyword evidence="6 7" id="KW-0472">Membrane</keyword>
<evidence type="ECO:0000256" key="7">
    <source>
        <dbReference type="RuleBase" id="RU361216"/>
    </source>
</evidence>
<dbReference type="PANTHER" id="PTHR11958">
    <property type="entry name" value="SODIUM/DICARBOXYLATE SYMPORTER-RELATED"/>
    <property type="match status" value="1"/>
</dbReference>
<reference evidence="10" key="1">
    <citation type="submission" date="2013-02" db="EMBL/GenBank/DDBJ databases">
        <authorList>
            <person name="Hughes D."/>
        </authorList>
    </citation>
    <scope>NUCLEOTIDE SEQUENCE</scope>
    <source>
        <strain>Durham</strain>
        <strain evidence="10">NC isolate 2 -- Noor lab</strain>
    </source>
</reference>
<dbReference type="STRING" id="36166.T1GUI4"/>
<feature type="signal peptide" evidence="8">
    <location>
        <begin position="1"/>
        <end position="17"/>
    </location>
</feature>
<reference evidence="9" key="2">
    <citation type="submission" date="2015-06" db="UniProtKB">
        <authorList>
            <consortium name="EnsemblMetazoa"/>
        </authorList>
    </citation>
    <scope>IDENTIFICATION</scope>
</reference>
<accession>T1GUI4</accession>
<keyword evidence="10" id="KW-1185">Reference proteome</keyword>
<dbReference type="Gene3D" id="1.10.3860.10">
    <property type="entry name" value="Sodium:dicarboxylate symporter"/>
    <property type="match status" value="1"/>
</dbReference>
<feature type="chain" id="PRO_5004577638" description="Amino acid transporter" evidence="8">
    <location>
        <begin position="18"/>
        <end position="139"/>
    </location>
</feature>
<dbReference type="Pfam" id="PF00375">
    <property type="entry name" value="SDF"/>
    <property type="match status" value="1"/>
</dbReference>
<feature type="transmembrane region" description="Helical" evidence="7">
    <location>
        <begin position="33"/>
        <end position="52"/>
    </location>
</feature>
<dbReference type="EMBL" id="CAQQ02393197">
    <property type="status" value="NOT_ANNOTATED_CDS"/>
    <property type="molecule type" value="Genomic_DNA"/>
</dbReference>
<dbReference type="GO" id="GO:0005886">
    <property type="term" value="C:plasma membrane"/>
    <property type="evidence" value="ECO:0007669"/>
    <property type="project" value="TreeGrafter"/>
</dbReference>
<evidence type="ECO:0000256" key="3">
    <source>
        <dbReference type="ARBA" id="ARBA00022448"/>
    </source>
</evidence>
<keyword evidence="3 7" id="KW-0813">Transport</keyword>
<evidence type="ECO:0000256" key="5">
    <source>
        <dbReference type="ARBA" id="ARBA00022989"/>
    </source>
</evidence>
<dbReference type="SUPFAM" id="SSF118215">
    <property type="entry name" value="Proton glutamate symport protein"/>
    <property type="match status" value="1"/>
</dbReference>
<evidence type="ECO:0000256" key="4">
    <source>
        <dbReference type="ARBA" id="ARBA00022692"/>
    </source>
</evidence>
<dbReference type="PANTHER" id="PTHR11958:SF63">
    <property type="entry name" value="AMINO ACID TRANSPORTER"/>
    <property type="match status" value="1"/>
</dbReference>
<comment type="subcellular location">
    <subcellularLocation>
        <location evidence="1 7">Membrane</location>
        <topology evidence="1 7">Multi-pass membrane protein</topology>
    </subcellularLocation>
</comment>
<comment type="similarity">
    <text evidence="2 7">Belongs to the dicarboxylate/amino acid:cation symporter (DAACS) (TC 2.A.23) family.</text>
</comment>
<dbReference type="InterPro" id="IPR001991">
    <property type="entry name" value="Na-dicarboxylate_symporter"/>
</dbReference>
<evidence type="ECO:0000313" key="10">
    <source>
        <dbReference type="Proteomes" id="UP000015102"/>
    </source>
</evidence>
<name>T1GUI4_MEGSC</name>
<keyword evidence="8" id="KW-0732">Signal</keyword>
<dbReference type="OMA" id="MELWDFS"/>
<dbReference type="HOGENOM" id="CLU_1847397_0_0_1"/>
<organism evidence="9 10">
    <name type="scientific">Megaselia scalaris</name>
    <name type="common">Humpbacked fly</name>
    <name type="synonym">Phora scalaris</name>
    <dbReference type="NCBI Taxonomy" id="36166"/>
    <lineage>
        <taxon>Eukaryota</taxon>
        <taxon>Metazoa</taxon>
        <taxon>Ecdysozoa</taxon>
        <taxon>Arthropoda</taxon>
        <taxon>Hexapoda</taxon>
        <taxon>Insecta</taxon>
        <taxon>Pterygota</taxon>
        <taxon>Neoptera</taxon>
        <taxon>Endopterygota</taxon>
        <taxon>Diptera</taxon>
        <taxon>Brachycera</taxon>
        <taxon>Muscomorpha</taxon>
        <taxon>Platypezoidea</taxon>
        <taxon>Phoridae</taxon>
        <taxon>Megaseliini</taxon>
        <taxon>Megaselia</taxon>
    </lineage>
</organism>
<evidence type="ECO:0000256" key="6">
    <source>
        <dbReference type="ARBA" id="ARBA00023136"/>
    </source>
</evidence>
<dbReference type="Proteomes" id="UP000015102">
    <property type="component" value="Unassembled WGS sequence"/>
</dbReference>
<dbReference type="InterPro" id="IPR036458">
    <property type="entry name" value="Na:dicarbo_symporter_sf"/>
</dbReference>
<dbReference type="PRINTS" id="PR00173">
    <property type="entry name" value="EDTRNSPORT"/>
</dbReference>
<proteinExistence type="inferred from homology"/>